<dbReference type="AlphaFoldDB" id="S7Q626"/>
<feature type="compositionally biased region" description="Basic and acidic residues" evidence="1">
    <location>
        <begin position="14"/>
        <end position="26"/>
    </location>
</feature>
<feature type="region of interest" description="Disordered" evidence="1">
    <location>
        <begin position="66"/>
        <end position="101"/>
    </location>
</feature>
<dbReference type="Proteomes" id="UP000052978">
    <property type="component" value="Unassembled WGS sequence"/>
</dbReference>
<proteinExistence type="predicted"/>
<organism evidence="2 3">
    <name type="scientific">Myotis brandtii</name>
    <name type="common">Brandt's bat</name>
    <dbReference type="NCBI Taxonomy" id="109478"/>
    <lineage>
        <taxon>Eukaryota</taxon>
        <taxon>Metazoa</taxon>
        <taxon>Chordata</taxon>
        <taxon>Craniata</taxon>
        <taxon>Vertebrata</taxon>
        <taxon>Euteleostomi</taxon>
        <taxon>Mammalia</taxon>
        <taxon>Eutheria</taxon>
        <taxon>Laurasiatheria</taxon>
        <taxon>Chiroptera</taxon>
        <taxon>Yangochiroptera</taxon>
        <taxon>Vespertilionidae</taxon>
        <taxon>Myotis</taxon>
    </lineage>
</organism>
<evidence type="ECO:0000313" key="3">
    <source>
        <dbReference type="Proteomes" id="UP000052978"/>
    </source>
</evidence>
<name>S7Q626_MYOBR</name>
<accession>S7Q626</accession>
<dbReference type="EMBL" id="KE164246">
    <property type="protein sequence ID" value="EPQ16317.1"/>
    <property type="molecule type" value="Genomic_DNA"/>
</dbReference>
<evidence type="ECO:0000256" key="1">
    <source>
        <dbReference type="SAM" id="MobiDB-lite"/>
    </source>
</evidence>
<keyword evidence="3" id="KW-1185">Reference proteome</keyword>
<feature type="region of interest" description="Disordered" evidence="1">
    <location>
        <begin position="1"/>
        <end position="35"/>
    </location>
</feature>
<sequence>MAGNFQGNTWPPDGAERRVPEPRGESRGGTVITGGYFPGRMGVGMGVGVEGLRPPGPLGGAAVERSLAQEGRRHAVPRRSRETIERARRSERPDAVTIETG</sequence>
<reference evidence="2 3" key="1">
    <citation type="journal article" date="2013" name="Nat. Commun.">
        <title>Genome analysis reveals insights into physiology and longevity of the Brandt's bat Myotis brandtii.</title>
        <authorList>
            <person name="Seim I."/>
            <person name="Fang X."/>
            <person name="Xiong Z."/>
            <person name="Lobanov A.V."/>
            <person name="Huang Z."/>
            <person name="Ma S."/>
            <person name="Feng Y."/>
            <person name="Turanov A.A."/>
            <person name="Zhu Y."/>
            <person name="Lenz T.L."/>
            <person name="Gerashchenko M.V."/>
            <person name="Fan D."/>
            <person name="Hee Yim S."/>
            <person name="Yao X."/>
            <person name="Jordan D."/>
            <person name="Xiong Y."/>
            <person name="Ma Y."/>
            <person name="Lyapunov A.N."/>
            <person name="Chen G."/>
            <person name="Kulakova O.I."/>
            <person name="Sun Y."/>
            <person name="Lee S.G."/>
            <person name="Bronson R.T."/>
            <person name="Moskalev A.A."/>
            <person name="Sunyaev S.R."/>
            <person name="Zhang G."/>
            <person name="Krogh A."/>
            <person name="Wang J."/>
            <person name="Gladyshev V.N."/>
        </authorList>
    </citation>
    <scope>NUCLEOTIDE SEQUENCE [LARGE SCALE GENOMIC DNA]</scope>
</reference>
<evidence type="ECO:0000313" key="2">
    <source>
        <dbReference type="EMBL" id="EPQ16317.1"/>
    </source>
</evidence>
<gene>
    <name evidence="2" type="ORF">D623_10012643</name>
</gene>
<feature type="compositionally biased region" description="Basic and acidic residues" evidence="1">
    <location>
        <begin position="79"/>
        <end position="94"/>
    </location>
</feature>
<protein>
    <submittedName>
        <fullName evidence="2">Uncharacterized protein</fullName>
    </submittedName>
</protein>